<dbReference type="OrthoDB" id="10069634at2759"/>
<comment type="caution">
    <text evidence="1">The sequence shown here is derived from an EMBL/GenBank/DDBJ whole genome shotgun (WGS) entry which is preliminary data.</text>
</comment>
<dbReference type="EMBL" id="NEDP02005549">
    <property type="protein sequence ID" value="OWF39007.1"/>
    <property type="molecule type" value="Genomic_DNA"/>
</dbReference>
<evidence type="ECO:0000313" key="1">
    <source>
        <dbReference type="EMBL" id="OWF39007.1"/>
    </source>
</evidence>
<gene>
    <name evidence="1" type="ORF">KP79_PYT05317</name>
</gene>
<protein>
    <submittedName>
        <fullName evidence="1">Uncharacterized protein</fullName>
    </submittedName>
</protein>
<name>A0A210PR73_MIZYE</name>
<proteinExistence type="predicted"/>
<organism evidence="1 2">
    <name type="scientific">Mizuhopecten yessoensis</name>
    <name type="common">Japanese scallop</name>
    <name type="synonym">Patinopecten yessoensis</name>
    <dbReference type="NCBI Taxonomy" id="6573"/>
    <lineage>
        <taxon>Eukaryota</taxon>
        <taxon>Metazoa</taxon>
        <taxon>Spiralia</taxon>
        <taxon>Lophotrochozoa</taxon>
        <taxon>Mollusca</taxon>
        <taxon>Bivalvia</taxon>
        <taxon>Autobranchia</taxon>
        <taxon>Pteriomorphia</taxon>
        <taxon>Pectinida</taxon>
        <taxon>Pectinoidea</taxon>
        <taxon>Pectinidae</taxon>
        <taxon>Mizuhopecten</taxon>
    </lineage>
</organism>
<dbReference type="Proteomes" id="UP000242188">
    <property type="component" value="Unassembled WGS sequence"/>
</dbReference>
<keyword evidence="2" id="KW-1185">Reference proteome</keyword>
<reference evidence="1 2" key="1">
    <citation type="journal article" date="2017" name="Nat. Ecol. Evol.">
        <title>Scallop genome provides insights into evolution of bilaterian karyotype and development.</title>
        <authorList>
            <person name="Wang S."/>
            <person name="Zhang J."/>
            <person name="Jiao W."/>
            <person name="Li J."/>
            <person name="Xun X."/>
            <person name="Sun Y."/>
            <person name="Guo X."/>
            <person name="Huan P."/>
            <person name="Dong B."/>
            <person name="Zhang L."/>
            <person name="Hu X."/>
            <person name="Sun X."/>
            <person name="Wang J."/>
            <person name="Zhao C."/>
            <person name="Wang Y."/>
            <person name="Wang D."/>
            <person name="Huang X."/>
            <person name="Wang R."/>
            <person name="Lv J."/>
            <person name="Li Y."/>
            <person name="Zhang Z."/>
            <person name="Liu B."/>
            <person name="Lu W."/>
            <person name="Hui Y."/>
            <person name="Liang J."/>
            <person name="Zhou Z."/>
            <person name="Hou R."/>
            <person name="Li X."/>
            <person name="Liu Y."/>
            <person name="Li H."/>
            <person name="Ning X."/>
            <person name="Lin Y."/>
            <person name="Zhao L."/>
            <person name="Xing Q."/>
            <person name="Dou J."/>
            <person name="Li Y."/>
            <person name="Mao J."/>
            <person name="Guo H."/>
            <person name="Dou H."/>
            <person name="Li T."/>
            <person name="Mu C."/>
            <person name="Jiang W."/>
            <person name="Fu Q."/>
            <person name="Fu X."/>
            <person name="Miao Y."/>
            <person name="Liu J."/>
            <person name="Yu Q."/>
            <person name="Li R."/>
            <person name="Liao H."/>
            <person name="Li X."/>
            <person name="Kong Y."/>
            <person name="Jiang Z."/>
            <person name="Chourrout D."/>
            <person name="Li R."/>
            <person name="Bao Z."/>
        </authorList>
    </citation>
    <scope>NUCLEOTIDE SEQUENCE [LARGE SCALE GENOMIC DNA]</scope>
    <source>
        <strain evidence="1 2">PY_sf001</strain>
    </source>
</reference>
<accession>A0A210PR73</accession>
<dbReference type="AlphaFoldDB" id="A0A210PR73"/>
<sequence length="283" mass="32465">MSQASDNEQAAMRAQARKDRALRKIQQWVNSDEKPFGSKTDMIKVPGLPTGNVIEERRLKEILFDLGKKRQQYISHNEYEQQRFLEAQRRKSYELRKALSDDNLSRGWSVSNRNLLTREASSYLTTENTRVGQLDKINSSSLIDKQQDVFITAGDQERNPPSQGKMVSFVSDLKKPPLADNFRQRSKSRSLDPTAVPLVPWSKMKSTSIQPGTHLPPLMEDPRFSLLEKKLSPIFHGRRKKKDLGDVIEGLDALHIPSKMKQKSRTVIGQRIRQLLKEQGIIF</sequence>
<evidence type="ECO:0000313" key="2">
    <source>
        <dbReference type="Proteomes" id="UP000242188"/>
    </source>
</evidence>